<dbReference type="InterPro" id="IPR051159">
    <property type="entry name" value="Hexapeptide_acetyltransf"/>
</dbReference>
<dbReference type="PANTHER" id="PTHR23416:SF78">
    <property type="entry name" value="LIPOPOLYSACCHARIDE BIOSYNTHESIS O-ACETYL TRANSFERASE WBBJ-RELATED"/>
    <property type="match status" value="1"/>
</dbReference>
<protein>
    <recommendedName>
        <fullName evidence="3">Acyltransferase</fullName>
    </recommendedName>
</protein>
<evidence type="ECO:0008006" key="3">
    <source>
        <dbReference type="Google" id="ProtNLM"/>
    </source>
</evidence>
<dbReference type="SUPFAM" id="SSF51161">
    <property type="entry name" value="Trimeric LpxA-like enzymes"/>
    <property type="match status" value="1"/>
</dbReference>
<gene>
    <name evidence="1" type="ORF">C7Y72_03115</name>
</gene>
<evidence type="ECO:0000313" key="2">
    <source>
        <dbReference type="Proteomes" id="UP000240739"/>
    </source>
</evidence>
<evidence type="ECO:0000313" key="1">
    <source>
        <dbReference type="EMBL" id="PTL58709.1"/>
    </source>
</evidence>
<organism evidence="1 2">
    <name type="scientific">Paraconexibacter algicola</name>
    <dbReference type="NCBI Taxonomy" id="2133960"/>
    <lineage>
        <taxon>Bacteria</taxon>
        <taxon>Bacillati</taxon>
        <taxon>Actinomycetota</taxon>
        <taxon>Thermoleophilia</taxon>
        <taxon>Solirubrobacterales</taxon>
        <taxon>Paraconexibacteraceae</taxon>
        <taxon>Paraconexibacter</taxon>
    </lineage>
</organism>
<reference evidence="1 2" key="1">
    <citation type="submission" date="2018-03" db="EMBL/GenBank/DDBJ databases">
        <title>Aquarubrobacter algicola gen. nov., sp. nov., a novel actinobacterium isolated from shallow eutrophic lake during the end of cyanobacterial harmful algal blooms.</title>
        <authorList>
            <person name="Chun S.J."/>
        </authorList>
    </citation>
    <scope>NUCLEOTIDE SEQUENCE [LARGE SCALE GENOMIC DNA]</scope>
    <source>
        <strain evidence="1 2">Seoho-28</strain>
    </source>
</reference>
<proteinExistence type="predicted"/>
<dbReference type="EMBL" id="PYYB01000001">
    <property type="protein sequence ID" value="PTL58709.1"/>
    <property type="molecule type" value="Genomic_DNA"/>
</dbReference>
<accession>A0A2T4UHM0</accession>
<comment type="caution">
    <text evidence="1">The sequence shown here is derived from an EMBL/GenBank/DDBJ whole genome shotgun (WGS) entry which is preliminary data.</text>
</comment>
<keyword evidence="2" id="KW-1185">Reference proteome</keyword>
<dbReference type="Gene3D" id="2.160.10.10">
    <property type="entry name" value="Hexapeptide repeat proteins"/>
    <property type="match status" value="1"/>
</dbReference>
<dbReference type="Pfam" id="PF00132">
    <property type="entry name" value="Hexapep"/>
    <property type="match status" value="1"/>
</dbReference>
<sequence>MAAQSPSSTDRRGVIDHAARDRGLSWRQRWRRRRRIPPFGAFGAGSTIGWPRTVTQPECVFIGADVHLGDYTWFALTQDRSVQVTQGDAVPRQAFDPRLTIGDRTRFGRDLTIACLGEVTIGADVLGGDRILIGDTYHDYRDPDTPVAQQPMAAPRPVRIEDGATLGTGVIVNPGVTIGAGAVVRPGSVVTKDVPPGAHVGGSPARPV</sequence>
<dbReference type="AlphaFoldDB" id="A0A2T4UHM0"/>
<dbReference type="Proteomes" id="UP000240739">
    <property type="component" value="Unassembled WGS sequence"/>
</dbReference>
<dbReference type="PANTHER" id="PTHR23416">
    <property type="entry name" value="SIALIC ACID SYNTHASE-RELATED"/>
    <property type="match status" value="1"/>
</dbReference>
<dbReference type="InterPro" id="IPR001451">
    <property type="entry name" value="Hexapep"/>
</dbReference>
<name>A0A2T4UHM0_9ACTN</name>
<dbReference type="CDD" id="cd04647">
    <property type="entry name" value="LbH_MAT_like"/>
    <property type="match status" value="1"/>
</dbReference>
<dbReference type="InterPro" id="IPR011004">
    <property type="entry name" value="Trimer_LpxA-like_sf"/>
</dbReference>